<feature type="transmembrane region" description="Helical" evidence="1">
    <location>
        <begin position="162"/>
        <end position="183"/>
    </location>
</feature>
<dbReference type="EC" id="1.14.19.-" evidence="3"/>
<dbReference type="InterPro" id="IPR005804">
    <property type="entry name" value="FA_desaturase_dom"/>
</dbReference>
<keyword evidence="1" id="KW-1133">Transmembrane helix</keyword>
<sequence>MPDLSGSFSMNKVSKFQGIIWAAVLITLWIANLAYWIDADFSWSNPWIYVAVLIQTHLYTGLFITSHDAIHGVVYAENPSLNHAIGRFCTILFAFNDYSTLRAKHHLHHAHVNTNEDPDVHQGPFLFWWFKFIWQYVTWKQVLAMAITYNVLKIWFPMWNLILFWEAPAILSTLQLFIFGTYLPHRGEHAADNKQQSRSQSKNHIWAFISCYFFGYHFEHHAHPYLPWYKLPKAKDESLA</sequence>
<feature type="transmembrane region" description="Helical" evidence="1">
    <location>
        <begin position="18"/>
        <end position="35"/>
    </location>
</feature>
<dbReference type="EMBL" id="JBBKXX010000001">
    <property type="protein sequence ID" value="MFD3407258.1"/>
    <property type="molecule type" value="Genomic_DNA"/>
</dbReference>
<accession>A0ABW6DEZ3</accession>
<comment type="caution">
    <text evidence="3">The sequence shown here is derived from an EMBL/GenBank/DDBJ whole genome shotgun (WGS) entry which is preliminary data.</text>
</comment>
<proteinExistence type="predicted"/>
<evidence type="ECO:0000313" key="4">
    <source>
        <dbReference type="Proteomes" id="UP001598019"/>
    </source>
</evidence>
<protein>
    <submittedName>
        <fullName evidence="3">Fatty acid desaturase</fullName>
        <ecNumber evidence="3">1.14.19.-</ecNumber>
    </submittedName>
</protein>
<gene>
    <name evidence="3" type="ORF">SKC37_01195</name>
</gene>
<evidence type="ECO:0000259" key="2">
    <source>
        <dbReference type="Pfam" id="PF00487"/>
    </source>
</evidence>
<evidence type="ECO:0000256" key="1">
    <source>
        <dbReference type="SAM" id="Phobius"/>
    </source>
</evidence>
<feature type="transmembrane region" description="Helical" evidence="1">
    <location>
        <begin position="47"/>
        <end position="65"/>
    </location>
</feature>
<name>A0ABW6DEZ3_9BACT</name>
<dbReference type="Proteomes" id="UP001598019">
    <property type="component" value="Unassembled WGS sequence"/>
</dbReference>
<feature type="transmembrane region" description="Helical" evidence="1">
    <location>
        <begin position="137"/>
        <end position="156"/>
    </location>
</feature>
<keyword evidence="1" id="KW-0472">Membrane</keyword>
<dbReference type="GO" id="GO:0016491">
    <property type="term" value="F:oxidoreductase activity"/>
    <property type="evidence" value="ECO:0007669"/>
    <property type="project" value="UniProtKB-KW"/>
</dbReference>
<keyword evidence="4" id="KW-1185">Reference proteome</keyword>
<dbReference type="Pfam" id="PF00487">
    <property type="entry name" value="FA_desaturase"/>
    <property type="match status" value="2"/>
</dbReference>
<feature type="domain" description="Fatty acid desaturase" evidence="2">
    <location>
        <begin position="46"/>
        <end position="123"/>
    </location>
</feature>
<reference evidence="3 4" key="1">
    <citation type="submission" date="2024-03" db="EMBL/GenBank/DDBJ databases">
        <title>Aquirufa genome sequencing.</title>
        <authorList>
            <person name="Pitt A."/>
            <person name="Hahn M.W."/>
        </authorList>
    </citation>
    <scope>NUCLEOTIDE SEQUENCE [LARGE SCALE GENOMIC DNA]</scope>
    <source>
        <strain evidence="3 4">HETE-83D</strain>
    </source>
</reference>
<keyword evidence="3" id="KW-0560">Oxidoreductase</keyword>
<feature type="domain" description="Fatty acid desaturase" evidence="2">
    <location>
        <begin position="133"/>
        <end position="237"/>
    </location>
</feature>
<keyword evidence="1" id="KW-0812">Transmembrane</keyword>
<organism evidence="3 4">
    <name type="scientific">Aquirufa esocilacus</name>
    <dbReference type="NCBI Taxonomy" id="3096513"/>
    <lineage>
        <taxon>Bacteria</taxon>
        <taxon>Pseudomonadati</taxon>
        <taxon>Bacteroidota</taxon>
        <taxon>Cytophagia</taxon>
        <taxon>Cytophagales</taxon>
        <taxon>Flectobacillaceae</taxon>
        <taxon>Aquirufa</taxon>
    </lineage>
</organism>
<dbReference type="RefSeq" id="WP_377979714.1">
    <property type="nucleotide sequence ID" value="NZ_JBBKXX010000001.1"/>
</dbReference>
<evidence type="ECO:0000313" key="3">
    <source>
        <dbReference type="EMBL" id="MFD3407258.1"/>
    </source>
</evidence>